<gene>
    <name evidence="1" type="ORF">RPERSI_LOCUS13303</name>
</gene>
<sequence length="259" mass="30127">NEADFANHLQEQGYTPELCLEHANIEDLRKEYNNNNFFEETAKRSGFDPNETKEWMKVGLEPKDTEFANENYPKNQRKEITKLNISSKNLQGILDLSDFVNLEELNCSGNKLTFLKLDNCLKLRRIYCGKNNFPEQDLSMFSHLVNLEKLWMDNNRFIVAKKVNTPFYQQYQKIVTGYDTFSQNTPYQIKPGIITTSKLINTKEIIKELQISQTSSDSKQVDFQIPTEELNQLNLSENQSTEQPRQQAQILQTNPPKTS</sequence>
<accession>A0ACA9Q8V1</accession>
<dbReference type="Proteomes" id="UP000789920">
    <property type="component" value="Unassembled WGS sequence"/>
</dbReference>
<protein>
    <submittedName>
        <fullName evidence="1">4245_t:CDS:1</fullName>
    </submittedName>
</protein>
<comment type="caution">
    <text evidence="1">The sequence shown here is derived from an EMBL/GenBank/DDBJ whole genome shotgun (WGS) entry which is preliminary data.</text>
</comment>
<evidence type="ECO:0000313" key="2">
    <source>
        <dbReference type="Proteomes" id="UP000789920"/>
    </source>
</evidence>
<proteinExistence type="predicted"/>
<feature type="non-terminal residue" evidence="1">
    <location>
        <position position="1"/>
    </location>
</feature>
<dbReference type="EMBL" id="CAJVQC010029400">
    <property type="protein sequence ID" value="CAG8742560.1"/>
    <property type="molecule type" value="Genomic_DNA"/>
</dbReference>
<keyword evidence="2" id="KW-1185">Reference proteome</keyword>
<organism evidence="1 2">
    <name type="scientific">Racocetra persica</name>
    <dbReference type="NCBI Taxonomy" id="160502"/>
    <lineage>
        <taxon>Eukaryota</taxon>
        <taxon>Fungi</taxon>
        <taxon>Fungi incertae sedis</taxon>
        <taxon>Mucoromycota</taxon>
        <taxon>Glomeromycotina</taxon>
        <taxon>Glomeromycetes</taxon>
        <taxon>Diversisporales</taxon>
        <taxon>Gigasporaceae</taxon>
        <taxon>Racocetra</taxon>
    </lineage>
</organism>
<reference evidence="1" key="1">
    <citation type="submission" date="2021-06" db="EMBL/GenBank/DDBJ databases">
        <authorList>
            <person name="Kallberg Y."/>
            <person name="Tangrot J."/>
            <person name="Rosling A."/>
        </authorList>
    </citation>
    <scope>NUCLEOTIDE SEQUENCE</scope>
    <source>
        <strain evidence="1">MA461A</strain>
    </source>
</reference>
<evidence type="ECO:0000313" key="1">
    <source>
        <dbReference type="EMBL" id="CAG8742560.1"/>
    </source>
</evidence>
<name>A0ACA9Q8V1_9GLOM</name>